<evidence type="ECO:0000313" key="12">
    <source>
        <dbReference type="EMBL" id="JAG03989.1"/>
    </source>
</evidence>
<dbReference type="EMBL" id="GBHO01039616">
    <property type="protein sequence ID" value="JAG03988.1"/>
    <property type="molecule type" value="Transcribed_RNA"/>
</dbReference>
<dbReference type="GO" id="GO:0006537">
    <property type="term" value="P:glutamate biosynthetic process"/>
    <property type="evidence" value="ECO:0007669"/>
    <property type="project" value="TreeGrafter"/>
</dbReference>
<dbReference type="PROSITE" id="PS50297">
    <property type="entry name" value="ANK_REP_REGION"/>
    <property type="match status" value="1"/>
</dbReference>
<dbReference type="SUPFAM" id="SSF56601">
    <property type="entry name" value="beta-lactamase/transpeptidase-like"/>
    <property type="match status" value="1"/>
</dbReference>
<evidence type="ECO:0000313" key="8">
    <source>
        <dbReference type="EMBL" id="JAG03983.1"/>
    </source>
</evidence>
<dbReference type="InterPro" id="IPR012338">
    <property type="entry name" value="Beta-lactam/transpept-like"/>
</dbReference>
<evidence type="ECO:0000313" key="9">
    <source>
        <dbReference type="EMBL" id="JAG03984.1"/>
    </source>
</evidence>
<dbReference type="EMBL" id="GBHO01039620">
    <property type="protein sequence ID" value="JAG03984.1"/>
    <property type="molecule type" value="Transcribed_RNA"/>
</dbReference>
<evidence type="ECO:0000256" key="6">
    <source>
        <dbReference type="PROSITE-ProRule" id="PRU00023"/>
    </source>
</evidence>
<dbReference type="EMBL" id="GBHO01039617">
    <property type="protein sequence ID" value="JAG03987.1"/>
    <property type="molecule type" value="Transcribed_RNA"/>
</dbReference>
<dbReference type="SUPFAM" id="SSF48403">
    <property type="entry name" value="Ankyrin repeat"/>
    <property type="match status" value="1"/>
</dbReference>
<dbReference type="InterPro" id="IPR015868">
    <property type="entry name" value="Glutaminase"/>
</dbReference>
<comment type="subunit">
    <text evidence="2">Homotetramer.</text>
</comment>
<dbReference type="AlphaFoldDB" id="A0A0A9WBV0"/>
<dbReference type="PANTHER" id="PTHR12544:SF29">
    <property type="entry name" value="GLUTAMINASE"/>
    <property type="match status" value="1"/>
</dbReference>
<organism evidence="8">
    <name type="scientific">Lygus hesperus</name>
    <name type="common">Western plant bug</name>
    <dbReference type="NCBI Taxonomy" id="30085"/>
    <lineage>
        <taxon>Eukaryota</taxon>
        <taxon>Metazoa</taxon>
        <taxon>Ecdysozoa</taxon>
        <taxon>Arthropoda</taxon>
        <taxon>Hexapoda</taxon>
        <taxon>Insecta</taxon>
        <taxon>Pterygota</taxon>
        <taxon>Neoptera</taxon>
        <taxon>Paraneoptera</taxon>
        <taxon>Hemiptera</taxon>
        <taxon>Heteroptera</taxon>
        <taxon>Panheteroptera</taxon>
        <taxon>Cimicomorpha</taxon>
        <taxon>Miridae</taxon>
        <taxon>Mirini</taxon>
        <taxon>Lygus</taxon>
    </lineage>
</organism>
<protein>
    <recommendedName>
        <fullName evidence="3">glutaminase</fullName>
        <ecNumber evidence="3">3.5.1.2</ecNumber>
    </recommendedName>
</protein>
<keyword evidence="6" id="KW-0040">ANK repeat</keyword>
<feature type="repeat" description="ANK" evidence="6">
    <location>
        <begin position="175"/>
        <end position="195"/>
    </location>
</feature>
<evidence type="ECO:0000256" key="3">
    <source>
        <dbReference type="ARBA" id="ARBA00012918"/>
    </source>
</evidence>
<dbReference type="Gene3D" id="3.40.710.10">
    <property type="entry name" value="DD-peptidase/beta-lactamase superfamily"/>
    <property type="match status" value="1"/>
</dbReference>
<dbReference type="EMBL" id="GBHO01039615">
    <property type="protein sequence ID" value="JAG03989.1"/>
    <property type="molecule type" value="Transcribed_RNA"/>
</dbReference>
<evidence type="ECO:0000313" key="10">
    <source>
        <dbReference type="EMBL" id="JAG03987.1"/>
    </source>
</evidence>
<dbReference type="Pfam" id="PF04960">
    <property type="entry name" value="Glutaminase"/>
    <property type="match status" value="1"/>
</dbReference>
<reference evidence="8" key="1">
    <citation type="journal article" date="2014" name="PLoS ONE">
        <title>Transcriptome-Based Identification of ABC Transporters in the Western Tarnished Plant Bug Lygus hesperus.</title>
        <authorList>
            <person name="Hull J.J."/>
            <person name="Chaney K."/>
            <person name="Geib S.M."/>
            <person name="Fabrick J.A."/>
            <person name="Brent C.S."/>
            <person name="Walsh D."/>
            <person name="Lavine L.C."/>
        </authorList>
    </citation>
    <scope>NUCLEOTIDE SEQUENCE</scope>
</reference>
<evidence type="ECO:0000256" key="5">
    <source>
        <dbReference type="ARBA" id="ARBA00049534"/>
    </source>
</evidence>
<evidence type="ECO:0000256" key="2">
    <source>
        <dbReference type="ARBA" id="ARBA00011881"/>
    </source>
</evidence>
<evidence type="ECO:0000256" key="1">
    <source>
        <dbReference type="ARBA" id="ARBA00011076"/>
    </source>
</evidence>
<reference evidence="8" key="2">
    <citation type="submission" date="2014-07" db="EMBL/GenBank/DDBJ databases">
        <authorList>
            <person name="Hull J."/>
        </authorList>
    </citation>
    <scope>NUCLEOTIDE SEQUENCE</scope>
</reference>
<dbReference type="EMBL" id="GBHO01039621">
    <property type="protein sequence ID" value="JAG03983.1"/>
    <property type="molecule type" value="Transcribed_RNA"/>
</dbReference>
<dbReference type="InterPro" id="IPR002110">
    <property type="entry name" value="Ankyrin_rpt"/>
</dbReference>
<dbReference type="InterPro" id="IPR036770">
    <property type="entry name" value="Ankyrin_rpt-contain_sf"/>
</dbReference>
<proteinExistence type="inferred from homology"/>
<dbReference type="GO" id="GO:0004359">
    <property type="term" value="F:glutaminase activity"/>
    <property type="evidence" value="ECO:0007669"/>
    <property type="project" value="UniProtKB-EC"/>
</dbReference>
<sequence length="195" mass="21731">MMSIVAATLAYGGINPLTNERIFSSDVVRRCLSLMASCGMYDASGEFAFTVGFPCKSGVSGVLMMVIPGRCGICSWSPRIDRLGNSIRGVLFCREMIKVFHFHIFSDLTYSVVDSIDAYNLHIHRRKNRRNFMYTSDDLMDEDRHLLMVACANGWLPLLQVCVARGVDINTIGLDGMTGLHLASIHNRVSLVKYL</sequence>
<keyword evidence="4" id="KW-0378">Hydrolase</keyword>
<dbReference type="EMBL" id="GBHO01039622">
    <property type="protein sequence ID" value="JAG03982.1"/>
    <property type="molecule type" value="Transcribed_RNA"/>
</dbReference>
<accession>A0A0A9WBV0</accession>
<dbReference type="Gene3D" id="1.25.40.20">
    <property type="entry name" value="Ankyrin repeat-containing domain"/>
    <property type="match status" value="1"/>
</dbReference>
<dbReference type="PROSITE" id="PS50088">
    <property type="entry name" value="ANK_REPEAT"/>
    <property type="match status" value="1"/>
</dbReference>
<evidence type="ECO:0000313" key="11">
    <source>
        <dbReference type="EMBL" id="JAG03988.1"/>
    </source>
</evidence>
<gene>
    <name evidence="8" type="primary">F30F8.2_2</name>
    <name evidence="10" type="synonym">F30F8.2_0</name>
    <name evidence="11" type="synonym">F30F8.2_1</name>
    <name evidence="9" type="synonym">F30F8.2_3</name>
    <name evidence="12" type="synonym">F30F8.2_4</name>
    <name evidence="7" type="synonym">F30F8.2_5</name>
    <name evidence="9" type="ORF">CM83_10150</name>
    <name evidence="8" type="ORF">CM83_10152</name>
    <name evidence="7" type="ORF">CM83_10154</name>
    <name evidence="12" type="ORF">CM83_10156</name>
    <name evidence="11" type="ORF">CM83_10159</name>
    <name evidence="10" type="ORF">CM83_10162</name>
</gene>
<evidence type="ECO:0000256" key="4">
    <source>
        <dbReference type="ARBA" id="ARBA00022801"/>
    </source>
</evidence>
<evidence type="ECO:0000313" key="7">
    <source>
        <dbReference type="EMBL" id="JAG03982.1"/>
    </source>
</evidence>
<name>A0A0A9WBV0_LYGHE</name>
<dbReference type="PANTHER" id="PTHR12544">
    <property type="entry name" value="GLUTAMINASE"/>
    <property type="match status" value="1"/>
</dbReference>
<dbReference type="EC" id="3.5.1.2" evidence="3"/>
<comment type="similarity">
    <text evidence="1">Belongs to the glutaminase family.</text>
</comment>
<comment type="catalytic activity">
    <reaction evidence="5">
        <text>L-glutamine + H2O = L-glutamate + NH4(+)</text>
        <dbReference type="Rhea" id="RHEA:15889"/>
        <dbReference type="ChEBI" id="CHEBI:15377"/>
        <dbReference type="ChEBI" id="CHEBI:28938"/>
        <dbReference type="ChEBI" id="CHEBI:29985"/>
        <dbReference type="ChEBI" id="CHEBI:58359"/>
        <dbReference type="EC" id="3.5.1.2"/>
    </reaction>
</comment>
<dbReference type="GO" id="GO:0006543">
    <property type="term" value="P:L-glutamine catabolic process"/>
    <property type="evidence" value="ECO:0007669"/>
    <property type="project" value="TreeGrafter"/>
</dbReference>
<dbReference type="Pfam" id="PF13637">
    <property type="entry name" value="Ank_4"/>
    <property type="match status" value="1"/>
</dbReference>